<keyword evidence="2" id="KW-1133">Transmembrane helix</keyword>
<dbReference type="InterPro" id="IPR026906">
    <property type="entry name" value="LRR_5"/>
</dbReference>
<gene>
    <name evidence="4" type="ORF">IM660_04645</name>
</gene>
<name>A0A7M1SXB0_9MICO</name>
<dbReference type="Pfam" id="PF13306">
    <property type="entry name" value="LRR_5"/>
    <property type="match status" value="1"/>
</dbReference>
<evidence type="ECO:0000313" key="5">
    <source>
        <dbReference type="Proteomes" id="UP000593758"/>
    </source>
</evidence>
<feature type="chain" id="PRO_5032550253" evidence="3">
    <location>
        <begin position="34"/>
        <end position="514"/>
    </location>
</feature>
<evidence type="ECO:0000313" key="4">
    <source>
        <dbReference type="EMBL" id="QOR71584.1"/>
    </source>
</evidence>
<dbReference type="SUPFAM" id="SSF52058">
    <property type="entry name" value="L domain-like"/>
    <property type="match status" value="1"/>
</dbReference>
<keyword evidence="3" id="KW-0732">Signal</keyword>
<organism evidence="4 5">
    <name type="scientific">Ruania alkalisoli</name>
    <dbReference type="NCBI Taxonomy" id="2779775"/>
    <lineage>
        <taxon>Bacteria</taxon>
        <taxon>Bacillati</taxon>
        <taxon>Actinomycetota</taxon>
        <taxon>Actinomycetes</taxon>
        <taxon>Micrococcales</taxon>
        <taxon>Ruaniaceae</taxon>
        <taxon>Ruania</taxon>
    </lineage>
</organism>
<reference evidence="4 5" key="1">
    <citation type="submission" date="2020-10" db="EMBL/GenBank/DDBJ databases">
        <title>Haloactinobacterium sp. RN3S43, a bacterium isolated from saline soil.</title>
        <authorList>
            <person name="Sun J.-Q."/>
        </authorList>
    </citation>
    <scope>NUCLEOTIDE SEQUENCE [LARGE SCALE GENOMIC DNA]</scope>
    <source>
        <strain evidence="4 5">RN3S43</strain>
    </source>
</reference>
<proteinExistence type="predicted"/>
<dbReference type="NCBIfam" id="TIGR01167">
    <property type="entry name" value="LPXTG_anchor"/>
    <property type="match status" value="1"/>
</dbReference>
<protein>
    <submittedName>
        <fullName evidence="4">Leucine-rich repeat protein</fullName>
    </submittedName>
</protein>
<dbReference type="KEGG" id="halt:IM660_04645"/>
<evidence type="ECO:0000256" key="1">
    <source>
        <dbReference type="SAM" id="MobiDB-lite"/>
    </source>
</evidence>
<feature type="compositionally biased region" description="Low complexity" evidence="1">
    <location>
        <begin position="443"/>
        <end position="452"/>
    </location>
</feature>
<dbReference type="Proteomes" id="UP000593758">
    <property type="component" value="Chromosome"/>
</dbReference>
<feature type="transmembrane region" description="Helical" evidence="2">
    <location>
        <begin position="485"/>
        <end position="502"/>
    </location>
</feature>
<accession>A0A7M1SXB0</accession>
<dbReference type="AlphaFoldDB" id="A0A7M1SXB0"/>
<feature type="signal peptide" evidence="3">
    <location>
        <begin position="1"/>
        <end position="33"/>
    </location>
</feature>
<sequence>MSVRHRGIRRLRLVLAALLLPVAALTGATAAHAADTVEVDGVTYELAVEGNPGAGAVAVSYSEATNPAHPDVALQDEVTIGGNSAPVVEIAQAAFRDTDIASATLPAGLTTIGPYAFGMNDLTEIDLPESVTRIEGYAFISNNLTSVDLPELVFLGQHAFRRNALTSVTLPETLTTLWDKTFSHNNLQTLTIPASITSLGAGVFGDNPDLENVLFLGAEPSTGDSPFASEQSETSPQIEHLWREGEGQAASGGFTWPTWHELATSPYVEIQFSDPTAGTPMPAPLFLPLSELTEGTLWTTVPESLLPSPAHSDLEFTGWTIEDAGTQDDAQAWSAGDPIYGDATLTAVWEQPAPELAAIVVHASATEVDEGDSVTLTAEGFDADGLSLGDVTAETTFTSDVATDVVDGDQVTFPTASAHTITGTHETQLTDAVVIEVIPTAVEPEPTQTTDPTPTPEPTQSPESTETTGTTGDTLAATGATSQPLAAAAGLTMLGALLLVLARRRVTTMTETGR</sequence>
<feature type="compositionally biased region" description="Low complexity" evidence="1">
    <location>
        <begin position="460"/>
        <end position="474"/>
    </location>
</feature>
<evidence type="ECO:0000256" key="3">
    <source>
        <dbReference type="SAM" id="SignalP"/>
    </source>
</evidence>
<dbReference type="Gene3D" id="3.80.10.10">
    <property type="entry name" value="Ribonuclease Inhibitor"/>
    <property type="match status" value="1"/>
</dbReference>
<keyword evidence="2" id="KW-0812">Transmembrane</keyword>
<evidence type="ECO:0000256" key="2">
    <source>
        <dbReference type="SAM" id="Phobius"/>
    </source>
</evidence>
<feature type="region of interest" description="Disordered" evidence="1">
    <location>
        <begin position="442"/>
        <end position="477"/>
    </location>
</feature>
<dbReference type="EMBL" id="CP063169">
    <property type="protein sequence ID" value="QOR71584.1"/>
    <property type="molecule type" value="Genomic_DNA"/>
</dbReference>
<dbReference type="RefSeq" id="WP_193498240.1">
    <property type="nucleotide sequence ID" value="NZ_CP063169.1"/>
</dbReference>
<keyword evidence="5" id="KW-1185">Reference proteome</keyword>
<dbReference type="InterPro" id="IPR032675">
    <property type="entry name" value="LRR_dom_sf"/>
</dbReference>
<keyword evidence="2" id="KW-0472">Membrane</keyword>